<protein>
    <submittedName>
        <fullName evidence="2">(Atlantic silverside) hypothetical protein</fullName>
    </submittedName>
</protein>
<dbReference type="Proteomes" id="UP000677803">
    <property type="component" value="Unassembled WGS sequence"/>
</dbReference>
<evidence type="ECO:0000313" key="2">
    <source>
        <dbReference type="EMBL" id="CAG5896320.1"/>
    </source>
</evidence>
<dbReference type="EMBL" id="CAJRST010007669">
    <property type="protein sequence ID" value="CAG5896325.1"/>
    <property type="molecule type" value="Genomic_DNA"/>
</dbReference>
<dbReference type="EMBL" id="CAJRST010007657">
    <property type="protein sequence ID" value="CAG5896320.1"/>
    <property type="molecule type" value="Genomic_DNA"/>
</dbReference>
<proteinExistence type="predicted"/>
<dbReference type="OrthoDB" id="9838304at2759"/>
<feature type="compositionally biased region" description="Basic and acidic residues" evidence="1">
    <location>
        <begin position="62"/>
        <end position="78"/>
    </location>
</feature>
<feature type="region of interest" description="Disordered" evidence="1">
    <location>
        <begin position="61"/>
        <end position="154"/>
    </location>
</feature>
<evidence type="ECO:0000313" key="4">
    <source>
        <dbReference type="Proteomes" id="UP000677803"/>
    </source>
</evidence>
<keyword evidence="4" id="KW-1185">Reference proteome</keyword>
<name>A0A8S4B0T5_9TELE</name>
<reference evidence="2" key="1">
    <citation type="submission" date="2021-05" db="EMBL/GenBank/DDBJ databases">
        <authorList>
            <person name="Tigano A."/>
        </authorList>
    </citation>
    <scope>NUCLEOTIDE SEQUENCE</scope>
</reference>
<accession>A0A8S4B0T5</accession>
<feature type="compositionally biased region" description="Basic and acidic residues" evidence="1">
    <location>
        <begin position="100"/>
        <end position="121"/>
    </location>
</feature>
<organism evidence="2 4">
    <name type="scientific">Menidia menidia</name>
    <name type="common">Atlantic silverside</name>
    <dbReference type="NCBI Taxonomy" id="238744"/>
    <lineage>
        <taxon>Eukaryota</taxon>
        <taxon>Metazoa</taxon>
        <taxon>Chordata</taxon>
        <taxon>Craniata</taxon>
        <taxon>Vertebrata</taxon>
        <taxon>Euteleostomi</taxon>
        <taxon>Actinopterygii</taxon>
        <taxon>Neopterygii</taxon>
        <taxon>Teleostei</taxon>
        <taxon>Neoteleostei</taxon>
        <taxon>Acanthomorphata</taxon>
        <taxon>Ovalentaria</taxon>
        <taxon>Atherinomorphae</taxon>
        <taxon>Atheriniformes</taxon>
        <taxon>Atherinopsidae</taxon>
        <taxon>Menidiinae</taxon>
        <taxon>Menidia</taxon>
    </lineage>
</organism>
<dbReference type="PROSITE" id="PS50896">
    <property type="entry name" value="LISH"/>
    <property type="match status" value="1"/>
</dbReference>
<sequence length="154" mass="16869">MGTREDDALLVLIYQHLKVHGFKKAAKLLEKHLTQVETPEESSNLQDIYTGWVKLCSLAQEAKQETEDSGNLKKESIKPEPVTSEEEEAAKTPNGEEAEDKPLLESKEDAVEPSSPEKEAEMVSNGSPTANPDVQGSECADGGEEEERMQEVSG</sequence>
<comment type="caution">
    <text evidence="2">The sequence shown here is derived from an EMBL/GenBank/DDBJ whole genome shotgun (WGS) entry which is preliminary data.</text>
</comment>
<feature type="compositionally biased region" description="Polar residues" evidence="1">
    <location>
        <begin position="124"/>
        <end position="134"/>
    </location>
</feature>
<evidence type="ECO:0000256" key="1">
    <source>
        <dbReference type="SAM" id="MobiDB-lite"/>
    </source>
</evidence>
<gene>
    <name evidence="2" type="ORF">MMEN_LOCUS7391</name>
    <name evidence="3" type="ORF">MMEN_LOCUS7398</name>
</gene>
<dbReference type="AlphaFoldDB" id="A0A8S4B0T5"/>
<evidence type="ECO:0000313" key="3">
    <source>
        <dbReference type="EMBL" id="CAG5896325.1"/>
    </source>
</evidence>
<dbReference type="InterPro" id="IPR006594">
    <property type="entry name" value="LisH"/>
</dbReference>